<organism evidence="3 4">
    <name type="scientific">Galerina marginata (strain CBS 339.88)</name>
    <dbReference type="NCBI Taxonomy" id="685588"/>
    <lineage>
        <taxon>Eukaryota</taxon>
        <taxon>Fungi</taxon>
        <taxon>Dikarya</taxon>
        <taxon>Basidiomycota</taxon>
        <taxon>Agaricomycotina</taxon>
        <taxon>Agaricomycetes</taxon>
        <taxon>Agaricomycetidae</taxon>
        <taxon>Agaricales</taxon>
        <taxon>Agaricineae</taxon>
        <taxon>Strophariaceae</taxon>
        <taxon>Galerina</taxon>
    </lineage>
</organism>
<keyword evidence="1" id="KW-0812">Transmembrane</keyword>
<protein>
    <recommendedName>
        <fullName evidence="2">DUF6533 domain-containing protein</fullName>
    </recommendedName>
</protein>
<reference evidence="4" key="1">
    <citation type="journal article" date="2014" name="Proc. Natl. Acad. Sci. U.S.A.">
        <title>Extensive sampling of basidiomycete genomes demonstrates inadequacy of the white-rot/brown-rot paradigm for wood decay fungi.</title>
        <authorList>
            <person name="Riley R."/>
            <person name="Salamov A.A."/>
            <person name="Brown D.W."/>
            <person name="Nagy L.G."/>
            <person name="Floudas D."/>
            <person name="Held B.W."/>
            <person name="Levasseur A."/>
            <person name="Lombard V."/>
            <person name="Morin E."/>
            <person name="Otillar R."/>
            <person name="Lindquist E.A."/>
            <person name="Sun H."/>
            <person name="LaButti K.M."/>
            <person name="Schmutz J."/>
            <person name="Jabbour D."/>
            <person name="Luo H."/>
            <person name="Baker S.E."/>
            <person name="Pisabarro A.G."/>
            <person name="Walton J.D."/>
            <person name="Blanchette R.A."/>
            <person name="Henrissat B."/>
            <person name="Martin F."/>
            <person name="Cullen D."/>
            <person name="Hibbett D.S."/>
            <person name="Grigoriev I.V."/>
        </authorList>
    </citation>
    <scope>NUCLEOTIDE SEQUENCE [LARGE SCALE GENOMIC DNA]</scope>
    <source>
        <strain evidence="4">CBS 339.88</strain>
    </source>
</reference>
<dbReference type="HOGENOM" id="CLU_035509_15_0_1"/>
<dbReference type="OrthoDB" id="3349377at2759"/>
<dbReference type="AlphaFoldDB" id="A0A067T8S1"/>
<sequence>MSLLQHRAETLIFRLRGIQTTRYTRLASNVVIFYDHLITFDREVASIWKSRWTFAKVLFLVNRYYGLGSAIFNTYAFFAPKFSNEVSLICFQFYIWEGWTGLVGCLLADTILQMRIYALYTKNRRITALMVVSFVLCFAASAVVMGYSLRGLTATSAKIPGGQFCVTPLVPDHFYTFWIPMLVFEFLLCFLAVYRGYGSYSASGTMFNGQRLFDILIRDSLIYFLAIGVTYLTCLVVWILEPNILLEAPIGFSLAISCTLGNRMILNLRDAKQEPEDLSGVLIQLKEVT</sequence>
<keyword evidence="4" id="KW-1185">Reference proteome</keyword>
<feature type="transmembrane region" description="Helical" evidence="1">
    <location>
        <begin position="57"/>
        <end position="78"/>
    </location>
</feature>
<evidence type="ECO:0000313" key="4">
    <source>
        <dbReference type="Proteomes" id="UP000027222"/>
    </source>
</evidence>
<keyword evidence="1" id="KW-0472">Membrane</keyword>
<feature type="domain" description="DUF6533" evidence="2">
    <location>
        <begin position="23"/>
        <end position="67"/>
    </location>
</feature>
<keyword evidence="1" id="KW-1133">Transmembrane helix</keyword>
<gene>
    <name evidence="3" type="ORF">GALMADRAFT_244310</name>
</gene>
<feature type="transmembrane region" description="Helical" evidence="1">
    <location>
        <begin position="177"/>
        <end position="197"/>
    </location>
</feature>
<feature type="transmembrane region" description="Helical" evidence="1">
    <location>
        <begin position="93"/>
        <end position="114"/>
    </location>
</feature>
<name>A0A067T8S1_GALM3</name>
<evidence type="ECO:0000313" key="3">
    <source>
        <dbReference type="EMBL" id="KDR78762.1"/>
    </source>
</evidence>
<dbReference type="Proteomes" id="UP000027222">
    <property type="component" value="Unassembled WGS sequence"/>
</dbReference>
<dbReference type="InterPro" id="IPR045340">
    <property type="entry name" value="DUF6533"/>
</dbReference>
<dbReference type="EMBL" id="KL142374">
    <property type="protein sequence ID" value="KDR78762.1"/>
    <property type="molecule type" value="Genomic_DNA"/>
</dbReference>
<evidence type="ECO:0000259" key="2">
    <source>
        <dbReference type="Pfam" id="PF20151"/>
    </source>
</evidence>
<accession>A0A067T8S1</accession>
<feature type="transmembrane region" description="Helical" evidence="1">
    <location>
        <begin position="221"/>
        <end position="240"/>
    </location>
</feature>
<dbReference type="Pfam" id="PF20151">
    <property type="entry name" value="DUF6533"/>
    <property type="match status" value="1"/>
</dbReference>
<feature type="transmembrane region" description="Helical" evidence="1">
    <location>
        <begin position="126"/>
        <end position="149"/>
    </location>
</feature>
<feature type="transmembrane region" description="Helical" evidence="1">
    <location>
        <begin position="246"/>
        <end position="266"/>
    </location>
</feature>
<evidence type="ECO:0000256" key="1">
    <source>
        <dbReference type="SAM" id="Phobius"/>
    </source>
</evidence>
<proteinExistence type="predicted"/>